<dbReference type="Proteomes" id="UP000076842">
    <property type="component" value="Unassembled WGS sequence"/>
</dbReference>
<reference evidence="1 2" key="1">
    <citation type="journal article" date="2016" name="Mol. Biol. Evol.">
        <title>Comparative Genomics of Early-Diverging Mushroom-Forming Fungi Provides Insights into the Origins of Lignocellulose Decay Capabilities.</title>
        <authorList>
            <person name="Nagy L.G."/>
            <person name="Riley R."/>
            <person name="Tritt A."/>
            <person name="Adam C."/>
            <person name="Daum C."/>
            <person name="Floudas D."/>
            <person name="Sun H."/>
            <person name="Yadav J.S."/>
            <person name="Pangilinan J."/>
            <person name="Larsson K.H."/>
            <person name="Matsuura K."/>
            <person name="Barry K."/>
            <person name="Labutti K."/>
            <person name="Kuo R."/>
            <person name="Ohm R.A."/>
            <person name="Bhattacharya S.S."/>
            <person name="Shirouzu T."/>
            <person name="Yoshinaga Y."/>
            <person name="Martin F.M."/>
            <person name="Grigoriev I.V."/>
            <person name="Hibbett D.S."/>
        </authorList>
    </citation>
    <scope>NUCLEOTIDE SEQUENCE [LARGE SCALE GENOMIC DNA]</scope>
    <source>
        <strain evidence="1 2">HHB12733</strain>
    </source>
</reference>
<sequence length="101" mass="11376">MSCGRNRTERLSRSQLSPVERAKLGCGWTEYPGQPGSSHSPFLMFTLFVCDLRWLGNPECDWRLAIGAADSRGANHRGLPLAVLPVYCCLTRFTHRLRVRA</sequence>
<proteinExistence type="predicted"/>
<dbReference type="EMBL" id="KV424039">
    <property type="protein sequence ID" value="KZT53370.1"/>
    <property type="molecule type" value="Genomic_DNA"/>
</dbReference>
<evidence type="ECO:0000313" key="2">
    <source>
        <dbReference type="Proteomes" id="UP000076842"/>
    </source>
</evidence>
<gene>
    <name evidence="1" type="ORF">CALCODRAFT_52790</name>
</gene>
<name>A0A165DRA8_9BASI</name>
<dbReference type="InParanoid" id="A0A165DRA8"/>
<organism evidence="1 2">
    <name type="scientific">Calocera cornea HHB12733</name>
    <dbReference type="NCBI Taxonomy" id="1353952"/>
    <lineage>
        <taxon>Eukaryota</taxon>
        <taxon>Fungi</taxon>
        <taxon>Dikarya</taxon>
        <taxon>Basidiomycota</taxon>
        <taxon>Agaricomycotina</taxon>
        <taxon>Dacrymycetes</taxon>
        <taxon>Dacrymycetales</taxon>
        <taxon>Dacrymycetaceae</taxon>
        <taxon>Calocera</taxon>
    </lineage>
</organism>
<evidence type="ECO:0000313" key="1">
    <source>
        <dbReference type="EMBL" id="KZT53370.1"/>
    </source>
</evidence>
<keyword evidence="2" id="KW-1185">Reference proteome</keyword>
<dbReference type="AlphaFoldDB" id="A0A165DRA8"/>
<protein>
    <submittedName>
        <fullName evidence="1">Uncharacterized protein</fullName>
    </submittedName>
</protein>
<accession>A0A165DRA8</accession>